<dbReference type="EMBL" id="QNBD01000249">
    <property type="protein sequence ID" value="RKX68689.1"/>
    <property type="molecule type" value="Genomic_DNA"/>
</dbReference>
<protein>
    <submittedName>
        <fullName evidence="1">Uncharacterized protein</fullName>
    </submittedName>
</protein>
<proteinExistence type="predicted"/>
<accession>A0A660SD26</accession>
<dbReference type="AlphaFoldDB" id="A0A660SD26"/>
<evidence type="ECO:0000313" key="1">
    <source>
        <dbReference type="EMBL" id="RKX68689.1"/>
    </source>
</evidence>
<dbReference type="Proteomes" id="UP000271125">
    <property type="component" value="Unassembled WGS sequence"/>
</dbReference>
<organism evidence="1 2">
    <name type="scientific">candidate division TA06 bacterium</name>
    <dbReference type="NCBI Taxonomy" id="2250710"/>
    <lineage>
        <taxon>Bacteria</taxon>
        <taxon>Bacteria division TA06</taxon>
    </lineage>
</organism>
<comment type="caution">
    <text evidence="1">The sequence shown here is derived from an EMBL/GenBank/DDBJ whole genome shotgun (WGS) entry which is preliminary data.</text>
</comment>
<name>A0A660SD26_UNCT6</name>
<evidence type="ECO:0000313" key="2">
    <source>
        <dbReference type="Proteomes" id="UP000271125"/>
    </source>
</evidence>
<gene>
    <name evidence="1" type="ORF">DRP43_05255</name>
</gene>
<reference evidence="1 2" key="1">
    <citation type="submission" date="2018-06" db="EMBL/GenBank/DDBJ databases">
        <title>Extensive metabolic versatility and redundancy in microbially diverse, dynamic hydrothermal sediments.</title>
        <authorList>
            <person name="Dombrowski N."/>
            <person name="Teske A."/>
            <person name="Baker B.J."/>
        </authorList>
    </citation>
    <scope>NUCLEOTIDE SEQUENCE [LARGE SCALE GENOMIC DNA]</scope>
    <source>
        <strain evidence="1">B10_G13</strain>
    </source>
</reference>
<sequence length="174" mass="20588">MGDIIESFPKIKFILFTGDNNLKKAFQLQFARDKNVEVKYMDFLSEKIVFPKVQFVISMNIIYTFRDGSWHIVSRSEELWEKVLKGLKKNSTLFFLMDNLSNTGAKYHEFKKELIENYSVKTINNVILGKNIDQLPRTISILEIYKSKPIEDYNIEIKEIESVRNELDLKYQYP</sequence>